<dbReference type="Pfam" id="PF18928">
    <property type="entry name" value="DUF5677"/>
    <property type="match status" value="1"/>
</dbReference>
<organism evidence="1 2">
    <name type="scientific">Dehalogenimonas formicexedens</name>
    <dbReference type="NCBI Taxonomy" id="1839801"/>
    <lineage>
        <taxon>Bacteria</taxon>
        <taxon>Bacillati</taxon>
        <taxon>Chloroflexota</taxon>
        <taxon>Dehalococcoidia</taxon>
        <taxon>Dehalococcoidales</taxon>
        <taxon>Dehalococcoidaceae</taxon>
        <taxon>Dehalogenimonas</taxon>
    </lineage>
</organism>
<dbReference type="InterPro" id="IPR043733">
    <property type="entry name" value="DUF5677"/>
</dbReference>
<accession>A0A1P8F739</accession>
<protein>
    <submittedName>
        <fullName evidence="1">Uncharacterized protein</fullName>
    </submittedName>
</protein>
<evidence type="ECO:0000313" key="2">
    <source>
        <dbReference type="Proteomes" id="UP000185934"/>
    </source>
</evidence>
<keyword evidence="2" id="KW-1185">Reference proteome</keyword>
<sequence>MSTVHELIYLNRDFRKSLEIGLERASPFPPHCWPLLYLAVKIARHQEALEVLALRDFGSEGGIILRSMFEATANLLWISKDPAPRLTRFVAFLAFDSQKYRDASQKWDAMSHLSAEDRQRIEQEFEHLKKEAKQIGDEFGFKSYEHWSGLSLKTMCKEIGWLERYDFLYKTYSDVSHSNIISSNKYLKFSESGVRLNREPQADECAMCLCEAFYYLWAAFSFIDIFLNLGMESMLERAYSRIPKT</sequence>
<dbReference type="KEGG" id="dfo:Dform_00814"/>
<gene>
    <name evidence="1" type="ORF">Dform_00814</name>
</gene>
<proteinExistence type="predicted"/>
<evidence type="ECO:0000313" key="1">
    <source>
        <dbReference type="EMBL" id="APV44162.1"/>
    </source>
</evidence>
<dbReference type="Proteomes" id="UP000185934">
    <property type="component" value="Chromosome"/>
</dbReference>
<dbReference type="AlphaFoldDB" id="A0A1P8F739"/>
<dbReference type="EMBL" id="CP018258">
    <property type="protein sequence ID" value="APV44162.1"/>
    <property type="molecule type" value="Genomic_DNA"/>
</dbReference>
<reference evidence="2" key="1">
    <citation type="submission" date="2016-11" db="EMBL/GenBank/DDBJ databases">
        <title>Dehalogenimonas formicexedens sp. nov., a chlorinated alkane respiring bacterium isolated from contaminated groundwater.</title>
        <authorList>
            <person name="Key T.A."/>
            <person name="Bowman K.S."/>
            <person name="Lee I."/>
            <person name="Chun J."/>
            <person name="Albuquerque L."/>
            <person name="da Costa M.S."/>
            <person name="Rainey F.A."/>
            <person name="Moe W.M."/>
        </authorList>
    </citation>
    <scope>NUCLEOTIDE SEQUENCE [LARGE SCALE GENOMIC DNA]</scope>
    <source>
        <strain evidence="2">NSZ-14</strain>
    </source>
</reference>
<name>A0A1P8F739_9CHLR</name>
<dbReference type="RefSeq" id="WP_076003893.1">
    <property type="nucleotide sequence ID" value="NZ_CP018258.1"/>
</dbReference>
<dbReference type="STRING" id="1839801.Dform_00814"/>